<dbReference type="Proteomes" id="UP000515163">
    <property type="component" value="Unplaced"/>
</dbReference>
<dbReference type="InterPro" id="IPR048519">
    <property type="entry name" value="Gfd2/YDR514C-like_C"/>
</dbReference>
<keyword evidence="3" id="KW-1185">Reference proteome</keyword>
<evidence type="ECO:0000313" key="3">
    <source>
        <dbReference type="Proteomes" id="UP000515163"/>
    </source>
</evidence>
<dbReference type="InterPro" id="IPR036397">
    <property type="entry name" value="RNaseH_sf"/>
</dbReference>
<protein>
    <submittedName>
        <fullName evidence="4">Uncharacterized nucleolar protein C2C4.08-like</fullName>
    </submittedName>
</protein>
<name>A0A6P8J2M6_ACTTE</name>
<dbReference type="InParanoid" id="A0A6P8J2M6"/>
<sequence>MASSSENKNLYYRYEIMKNVWTGYLRRRCHFAAVNKATSYFDTFIMQHRTFQHSIMKIFDGTRHIMVDKEQYDTIRRELEAKTSATFPDINPYDGNDSRNVIERQRHFTTQKQFNSQLEELESENSKIFQRAREDAAEHKRKLCQVLTEKKDTKFLCLDLEVHDQDRKTILEIGYLKFTLKEGENPEYFHAVVNEELHNREGFDNKEKFKFGTTVRMPLEEAAEELKKAVAGSDALLTHSGYNDKQYLTDNGIDIEEKPMFDTQKLALNILQGRIRCWGLKRMMDEMRISYDESILHNAGNDAHYTMMAFKALVKRAMPGLASK</sequence>
<feature type="domain" description="Gfd2/YDR514C-like C-terminal" evidence="2">
    <location>
        <begin position="155"/>
        <end position="312"/>
    </location>
</feature>
<dbReference type="Gene3D" id="3.30.420.10">
    <property type="entry name" value="Ribonuclease H-like superfamily/Ribonuclease H"/>
    <property type="match status" value="1"/>
</dbReference>
<dbReference type="SUPFAM" id="SSF53098">
    <property type="entry name" value="Ribonuclease H-like"/>
    <property type="match status" value="1"/>
</dbReference>
<dbReference type="InterPro" id="IPR012337">
    <property type="entry name" value="RNaseH-like_sf"/>
</dbReference>
<reference evidence="4" key="1">
    <citation type="submission" date="2025-08" db="UniProtKB">
        <authorList>
            <consortium name="RefSeq"/>
        </authorList>
    </citation>
    <scope>IDENTIFICATION</scope>
</reference>
<gene>
    <name evidence="4" type="primary">LOC116306413</name>
</gene>
<dbReference type="PANTHER" id="PTHR28083">
    <property type="entry name" value="GOOD FOR FULL DBP5 ACTIVITY PROTEIN 2"/>
    <property type="match status" value="1"/>
</dbReference>
<evidence type="ECO:0000256" key="1">
    <source>
        <dbReference type="SAM" id="Coils"/>
    </source>
</evidence>
<dbReference type="GeneID" id="116306413"/>
<dbReference type="AlphaFoldDB" id="A0A6P8J2M6"/>
<dbReference type="Pfam" id="PF21762">
    <property type="entry name" value="DEDDh_C"/>
    <property type="match status" value="1"/>
</dbReference>
<dbReference type="PANTHER" id="PTHR28083:SF1">
    <property type="entry name" value="GOOD FOR FULL DBP5 ACTIVITY PROTEIN 2"/>
    <property type="match status" value="1"/>
</dbReference>
<evidence type="ECO:0000259" key="2">
    <source>
        <dbReference type="Pfam" id="PF21762"/>
    </source>
</evidence>
<dbReference type="OrthoDB" id="5953249at2759"/>
<dbReference type="KEGG" id="aten:116306413"/>
<proteinExistence type="predicted"/>
<keyword evidence="1" id="KW-0175">Coiled coil</keyword>
<accession>A0A6P8J2M6</accession>
<dbReference type="GO" id="GO:0005634">
    <property type="term" value="C:nucleus"/>
    <property type="evidence" value="ECO:0007669"/>
    <property type="project" value="TreeGrafter"/>
</dbReference>
<dbReference type="GO" id="GO:0003676">
    <property type="term" value="F:nucleic acid binding"/>
    <property type="evidence" value="ECO:0007669"/>
    <property type="project" value="InterPro"/>
</dbReference>
<organism evidence="3 4">
    <name type="scientific">Actinia tenebrosa</name>
    <name type="common">Australian red waratah sea anemone</name>
    <dbReference type="NCBI Taxonomy" id="6105"/>
    <lineage>
        <taxon>Eukaryota</taxon>
        <taxon>Metazoa</taxon>
        <taxon>Cnidaria</taxon>
        <taxon>Anthozoa</taxon>
        <taxon>Hexacorallia</taxon>
        <taxon>Actiniaria</taxon>
        <taxon>Actiniidae</taxon>
        <taxon>Actinia</taxon>
    </lineage>
</organism>
<feature type="coiled-coil region" evidence="1">
    <location>
        <begin position="111"/>
        <end position="138"/>
    </location>
</feature>
<dbReference type="RefSeq" id="XP_031572323.1">
    <property type="nucleotide sequence ID" value="XM_031716463.1"/>
</dbReference>
<dbReference type="InterPro" id="IPR040151">
    <property type="entry name" value="Gfd2/YDR514C-like"/>
</dbReference>
<evidence type="ECO:0000313" key="4">
    <source>
        <dbReference type="RefSeq" id="XP_031572323.1"/>
    </source>
</evidence>